<dbReference type="Proteomes" id="UP000812966">
    <property type="component" value="Unassembled WGS sequence"/>
</dbReference>
<feature type="coiled-coil region" evidence="1">
    <location>
        <begin position="585"/>
        <end position="619"/>
    </location>
</feature>
<gene>
    <name evidence="3" type="ORF">FFLO_06349</name>
</gene>
<keyword evidence="1" id="KW-0175">Coiled coil</keyword>
<evidence type="ECO:0000256" key="1">
    <source>
        <dbReference type="SAM" id="Coils"/>
    </source>
</evidence>
<evidence type="ECO:0000256" key="2">
    <source>
        <dbReference type="SAM" id="MobiDB-lite"/>
    </source>
</evidence>
<feature type="region of interest" description="Disordered" evidence="2">
    <location>
        <begin position="425"/>
        <end position="446"/>
    </location>
</feature>
<sequence length="620" mass="70817">MWHSPRPRTPSSVIPYDESLHTFVVPFSYESLYSSLVEQRKRLEPGLSSTRSRSSSRVASSASTAEKAESTPDSTVAPGTSSSRRSRLSTAELGAFVVSNLGKEVQAIRVRLDHEQYRRKQSERLNRLWELMRRGASICQAVLRYEHLLVALAVHGEEVRIISNWVKQIRYILWKMYLPWAEQVSEKEKRLELIQGLTEIETNLVWYGNFMAGWVKAQPRSNNEPGPIGIISSIGQFRNALKLLKLLIIPRWTFVQLDTRVEACSLPLIRTKDFALMCLPEYQDRPVFGEAYRGKDRNGYDGIQTKWLTISTAGSHIFFRHRDGDLNFPLGVSSRDFPLMCCSKHRARLQFTMPTEGLGEQSMTPSTIPFSTSIASYAPSGITVEDLSSLLTEQYNRIKEEKVQAQSERDSQGLSFLTSQGISTENTVRLRDGPPRQAFNYRPTGANPTEQDYAIARIGSQRGYITQLTEDLHLQRDTDNLKPMWALMTKGAAIFQEIFRCNITMDAFETAKAADMGVIDWSRQVRDMLQGMYNFPGKDMNGKRVKFLEGLERLKENMVWYAEFMKRYLDGSEVGPGQDEHLERLNKIGEDVAAFIEELQRLQDKQKKLEEESYESETVV</sequence>
<dbReference type="AlphaFoldDB" id="A0A8K0JF14"/>
<feature type="compositionally biased region" description="Low complexity" evidence="2">
    <location>
        <begin position="48"/>
        <end position="65"/>
    </location>
</feature>
<proteinExistence type="predicted"/>
<comment type="caution">
    <text evidence="3">The sequence shown here is derived from an EMBL/GenBank/DDBJ whole genome shotgun (WGS) entry which is preliminary data.</text>
</comment>
<evidence type="ECO:0000313" key="4">
    <source>
        <dbReference type="Proteomes" id="UP000812966"/>
    </source>
</evidence>
<reference evidence="3" key="1">
    <citation type="submission" date="2020-04" db="EMBL/GenBank/DDBJ databases">
        <title>Analysis of mating type loci in Filobasidium floriforme.</title>
        <authorList>
            <person name="Nowrousian M."/>
        </authorList>
    </citation>
    <scope>NUCLEOTIDE SEQUENCE</scope>
    <source>
        <strain evidence="3">CBS 6242</strain>
    </source>
</reference>
<name>A0A8K0JF14_9TREE</name>
<evidence type="ECO:0000313" key="3">
    <source>
        <dbReference type="EMBL" id="KAG7528178.1"/>
    </source>
</evidence>
<accession>A0A8K0JF14</accession>
<feature type="region of interest" description="Disordered" evidence="2">
    <location>
        <begin position="43"/>
        <end position="86"/>
    </location>
</feature>
<keyword evidence="4" id="KW-1185">Reference proteome</keyword>
<dbReference type="EMBL" id="JABELV010000200">
    <property type="protein sequence ID" value="KAG7528178.1"/>
    <property type="molecule type" value="Genomic_DNA"/>
</dbReference>
<protein>
    <submittedName>
        <fullName evidence="3">Uncharacterized protein</fullName>
    </submittedName>
</protein>
<organism evidence="3 4">
    <name type="scientific">Filobasidium floriforme</name>
    <dbReference type="NCBI Taxonomy" id="5210"/>
    <lineage>
        <taxon>Eukaryota</taxon>
        <taxon>Fungi</taxon>
        <taxon>Dikarya</taxon>
        <taxon>Basidiomycota</taxon>
        <taxon>Agaricomycotina</taxon>
        <taxon>Tremellomycetes</taxon>
        <taxon>Filobasidiales</taxon>
        <taxon>Filobasidiaceae</taxon>
        <taxon>Filobasidium</taxon>
    </lineage>
</organism>